<feature type="domain" description="Ribbon-helix-helix protein CopG" evidence="1">
    <location>
        <begin position="3"/>
        <end position="41"/>
    </location>
</feature>
<dbReference type="AlphaFoldDB" id="A0A1M6I021"/>
<organism evidence="2 3">
    <name type="scientific">Desulfofundulus thermosubterraneus DSM 16057</name>
    <dbReference type="NCBI Taxonomy" id="1121432"/>
    <lineage>
        <taxon>Bacteria</taxon>
        <taxon>Bacillati</taxon>
        <taxon>Bacillota</taxon>
        <taxon>Clostridia</taxon>
        <taxon>Eubacteriales</taxon>
        <taxon>Peptococcaceae</taxon>
        <taxon>Desulfofundulus</taxon>
    </lineage>
</organism>
<dbReference type="InterPro" id="IPR002145">
    <property type="entry name" value="CopG"/>
</dbReference>
<proteinExistence type="predicted"/>
<keyword evidence="3" id="KW-1185">Reference proteome</keyword>
<dbReference type="GO" id="GO:0006355">
    <property type="term" value="P:regulation of DNA-templated transcription"/>
    <property type="evidence" value="ECO:0007669"/>
    <property type="project" value="InterPro"/>
</dbReference>
<dbReference type="Proteomes" id="UP000184529">
    <property type="component" value="Unassembled WGS sequence"/>
</dbReference>
<dbReference type="Pfam" id="PF01402">
    <property type="entry name" value="RHH_1"/>
    <property type="match status" value="1"/>
</dbReference>
<dbReference type="CDD" id="cd21631">
    <property type="entry name" value="RHH_CopG_NikR-like"/>
    <property type="match status" value="1"/>
</dbReference>
<dbReference type="EMBL" id="FQZM01000026">
    <property type="protein sequence ID" value="SHJ27859.1"/>
    <property type="molecule type" value="Genomic_DNA"/>
</dbReference>
<evidence type="ECO:0000313" key="3">
    <source>
        <dbReference type="Proteomes" id="UP000184529"/>
    </source>
</evidence>
<sequence>MQRTQIYLHPDQHRALLNEARRKGISLAELIRQIVSEHLERRGGRKAPKEAFLRIIGMGASGRNDVSERHDYYLAEALDRDHNG</sequence>
<evidence type="ECO:0000259" key="1">
    <source>
        <dbReference type="Pfam" id="PF01402"/>
    </source>
</evidence>
<evidence type="ECO:0000313" key="2">
    <source>
        <dbReference type="EMBL" id="SHJ27859.1"/>
    </source>
</evidence>
<name>A0A1M6I021_9FIRM</name>
<accession>A0A1M6I021</accession>
<dbReference type="OrthoDB" id="5522614at2"/>
<reference evidence="3" key="1">
    <citation type="submission" date="2016-11" db="EMBL/GenBank/DDBJ databases">
        <authorList>
            <person name="Varghese N."/>
            <person name="Submissions S."/>
        </authorList>
    </citation>
    <scope>NUCLEOTIDE SEQUENCE [LARGE SCALE GENOMIC DNA]</scope>
    <source>
        <strain evidence="3">DSM 16057</strain>
    </source>
</reference>
<dbReference type="STRING" id="1121432.SAMN02745219_02162"/>
<dbReference type="RefSeq" id="WP_072869563.1">
    <property type="nucleotide sequence ID" value="NZ_FQZM01000026.1"/>
</dbReference>
<gene>
    <name evidence="2" type="ORF">SAMN02745219_02162</name>
</gene>
<protein>
    <submittedName>
        <fullName evidence="2">Ribbon-helix-helix protein, copG family</fullName>
    </submittedName>
</protein>